<dbReference type="AlphaFoldDB" id="W2LCQ6"/>
<name>W2LCQ6_PHYNI</name>
<feature type="region of interest" description="Disordered" evidence="1">
    <location>
        <begin position="748"/>
        <end position="769"/>
    </location>
</feature>
<evidence type="ECO:0000256" key="1">
    <source>
        <dbReference type="SAM" id="MobiDB-lite"/>
    </source>
</evidence>
<sequence length="785" mass="88361">MKAPKAPGRAKPPDPVLLAPGPTSSTSEEMTVTSEKRNKGDAPTQESIVDETQHSSAESDNDMGEPEPEASGHSVDDRPNVKTEGLSESKPSVTRPYISEETQQQTEAEPAPTESVEQPARDTSSNTPAVQPFELFTAVVVEMKCFPQEQPAIRGLLRLQRYPKLKGDEKVLICKLFKELCVIVNGTHEEWERYAQAATQDLYNTAWSFKTIMYRMISKVKWAKTKPLNQWAAKLKTGSRSTSTGERPAEEVAYYQDFMFNPSVYPKADIVALRGICEQRAAALAGSLLRPATKDEWKIIGGLAEGKIVCRRMPEFLKSVFDSRERLRLHRTIQSQVEGELKLQLCGRTTIRPCRQQTQTIQEDIRITAEELRANTPELRKMLSLTKTITRQFEHVQVLFRRAVYRLANIHQPDSGSVWDRQVGRDGTRLTQKRRYEVDIYNITRFTDLGLLEEYFQQHILTKFDWDPMDSCRPESRTATVWRLSVHTAECPDFLRGIVRIVWYGRTLVLQHPNARQRQQCLHCGNLGHTMARCQYTESQLLGPGSRVALEQEVAKLVDRTKPFASLDEVTEIVNKRLEIQKDEQKEAQAALAPARSAMQSSKSQCQPVASATVPTGSAQPRSSEQDAAVPPVPKKKWVTRPLRNGRKLYAHAATFEQKLRVDRSRYDVLTEDDENEGDTDAESPATKPLPPAPIDIPSEGDLEEKAPVLISSADKAKLRLVQAKPPKPHSPPQLVALKSRERKVLRQAVSAARQPLGDRSPPATYSGEELRSFSEMKLVSVYVK</sequence>
<protein>
    <submittedName>
        <fullName evidence="2">Uncharacterized protein</fullName>
    </submittedName>
</protein>
<feature type="compositionally biased region" description="Basic and acidic residues" evidence="1">
    <location>
        <begin position="74"/>
        <end position="87"/>
    </location>
</feature>
<feature type="region of interest" description="Disordered" evidence="1">
    <location>
        <begin position="667"/>
        <end position="703"/>
    </location>
</feature>
<dbReference type="VEuPathDB" id="FungiDB:PPTG_09789"/>
<feature type="compositionally biased region" description="Acidic residues" evidence="1">
    <location>
        <begin position="670"/>
        <end position="682"/>
    </location>
</feature>
<feature type="region of interest" description="Disordered" evidence="1">
    <location>
        <begin position="589"/>
        <end position="639"/>
    </location>
</feature>
<feature type="compositionally biased region" description="Polar residues" evidence="1">
    <location>
        <begin position="598"/>
        <end position="623"/>
    </location>
</feature>
<accession>W2LCQ6</accession>
<organism evidence="2">
    <name type="scientific">Phytophthora nicotianae</name>
    <name type="common">Potato buckeye rot agent</name>
    <name type="synonym">Phytophthora parasitica</name>
    <dbReference type="NCBI Taxonomy" id="4792"/>
    <lineage>
        <taxon>Eukaryota</taxon>
        <taxon>Sar</taxon>
        <taxon>Stramenopiles</taxon>
        <taxon>Oomycota</taxon>
        <taxon>Peronosporomycetes</taxon>
        <taxon>Peronosporales</taxon>
        <taxon>Peronosporaceae</taxon>
        <taxon>Phytophthora</taxon>
    </lineage>
</organism>
<gene>
    <name evidence="2" type="ORF">L917_06915</name>
</gene>
<feature type="compositionally biased region" description="Low complexity" evidence="1">
    <location>
        <begin position="23"/>
        <end position="33"/>
    </location>
</feature>
<reference evidence="2" key="1">
    <citation type="submission" date="2013-11" db="EMBL/GenBank/DDBJ databases">
        <title>The Genome Sequence of Phytophthora parasitica CHvinca01.</title>
        <authorList>
            <consortium name="The Broad Institute Genomics Platform"/>
            <person name="Russ C."/>
            <person name="Tyler B."/>
            <person name="Panabieres F."/>
            <person name="Shan W."/>
            <person name="Tripathy S."/>
            <person name="Grunwald N."/>
            <person name="Machado M."/>
            <person name="Johnson C.S."/>
            <person name="Arredondo F."/>
            <person name="Hong C."/>
            <person name="Coffey M."/>
            <person name="Young S.K."/>
            <person name="Zeng Q."/>
            <person name="Gargeya S."/>
            <person name="Fitzgerald M."/>
            <person name="Abouelleil A."/>
            <person name="Alvarado L."/>
            <person name="Chapman S.B."/>
            <person name="Gainer-Dewar J."/>
            <person name="Goldberg J."/>
            <person name="Griggs A."/>
            <person name="Gujja S."/>
            <person name="Hansen M."/>
            <person name="Howarth C."/>
            <person name="Imamovic A."/>
            <person name="Ireland A."/>
            <person name="Larimer J."/>
            <person name="McCowan C."/>
            <person name="Murphy C."/>
            <person name="Pearson M."/>
            <person name="Poon T.W."/>
            <person name="Priest M."/>
            <person name="Roberts A."/>
            <person name="Saif S."/>
            <person name="Shea T."/>
            <person name="Sykes S."/>
            <person name="Wortman J."/>
            <person name="Nusbaum C."/>
            <person name="Birren B."/>
        </authorList>
    </citation>
    <scope>NUCLEOTIDE SEQUENCE [LARGE SCALE GENOMIC DNA]</scope>
    <source>
        <strain evidence="2">CHvinca01</strain>
    </source>
</reference>
<evidence type="ECO:0000313" key="2">
    <source>
        <dbReference type="EMBL" id="ETL95253.1"/>
    </source>
</evidence>
<proteinExistence type="predicted"/>
<feature type="compositionally biased region" description="Low complexity" evidence="1">
    <location>
        <begin position="100"/>
        <end position="114"/>
    </location>
</feature>
<feature type="compositionally biased region" description="Acidic residues" evidence="1">
    <location>
        <begin position="59"/>
        <end position="68"/>
    </location>
</feature>
<dbReference type="EMBL" id="KI679143">
    <property type="protein sequence ID" value="ETL95253.1"/>
    <property type="molecule type" value="Genomic_DNA"/>
</dbReference>
<dbReference type="Proteomes" id="UP000054423">
    <property type="component" value="Unassembled WGS sequence"/>
</dbReference>
<feature type="region of interest" description="Disordered" evidence="1">
    <location>
        <begin position="1"/>
        <end position="129"/>
    </location>
</feature>
<dbReference type="OrthoDB" id="127600at2759"/>